<dbReference type="Gene3D" id="1.10.1220.10">
    <property type="entry name" value="Met repressor-like"/>
    <property type="match status" value="1"/>
</dbReference>
<dbReference type="InterPro" id="IPR010985">
    <property type="entry name" value="Ribbon_hlx_hlx"/>
</dbReference>
<dbReference type="GO" id="GO:0006355">
    <property type="term" value="P:regulation of DNA-templated transcription"/>
    <property type="evidence" value="ECO:0007669"/>
    <property type="project" value="InterPro"/>
</dbReference>
<protein>
    <submittedName>
        <fullName evidence="1">HicB family protein</fullName>
    </submittedName>
</protein>
<dbReference type="AlphaFoldDB" id="A0A1M7UUU9"/>
<dbReference type="InterPro" id="IPR013321">
    <property type="entry name" value="Arc_rbn_hlx_hlx"/>
</dbReference>
<evidence type="ECO:0000313" key="2">
    <source>
        <dbReference type="Proteomes" id="UP000184096"/>
    </source>
</evidence>
<dbReference type="SUPFAM" id="SSF47598">
    <property type="entry name" value="Ribbon-helix-helix"/>
    <property type="match status" value="1"/>
</dbReference>
<gene>
    <name evidence="1" type="ORF">SAMN05444170_6808</name>
</gene>
<keyword evidence="2" id="KW-1185">Reference proteome</keyword>
<accession>A0A1M7UUU9</accession>
<proteinExistence type="predicted"/>
<dbReference type="Proteomes" id="UP000184096">
    <property type="component" value="Chromosome I"/>
</dbReference>
<organism evidence="1 2">
    <name type="scientific">Bradyrhizobium erythrophlei</name>
    <dbReference type="NCBI Taxonomy" id="1437360"/>
    <lineage>
        <taxon>Bacteria</taxon>
        <taxon>Pseudomonadati</taxon>
        <taxon>Pseudomonadota</taxon>
        <taxon>Alphaproteobacteria</taxon>
        <taxon>Hyphomicrobiales</taxon>
        <taxon>Nitrobacteraceae</taxon>
        <taxon>Bradyrhizobium</taxon>
    </lineage>
</organism>
<dbReference type="RefSeq" id="WP_072824743.1">
    <property type="nucleotide sequence ID" value="NZ_LT670849.1"/>
</dbReference>
<dbReference type="EMBL" id="LT670849">
    <property type="protein sequence ID" value="SHN86739.1"/>
    <property type="molecule type" value="Genomic_DNA"/>
</dbReference>
<reference evidence="2" key="1">
    <citation type="submission" date="2016-11" db="EMBL/GenBank/DDBJ databases">
        <authorList>
            <person name="Varghese N."/>
            <person name="Submissions S."/>
        </authorList>
    </citation>
    <scope>NUCLEOTIDE SEQUENCE [LARGE SCALE GENOMIC DNA]</scope>
    <source>
        <strain evidence="2">GAS401</strain>
    </source>
</reference>
<sequence length="195" mass="21346">MPRKKAIDGPTQQIRLRVPGDLQKRIESAAAESGVSVNKEILKRLNRSFGPQWRSFNDPKVYAIVDLIAEVVHHAGRLTGDWAPGPWYDQPYAFHQVLEAISVALRSIAPDGKPDDFPPTLSRSSDRALLMGMGKLAAESVVGLVDLGHERVVGTGLSKEERELGARLRTGLGHIAERIPNSASLEKTSKQVRGK</sequence>
<name>A0A1M7UUU9_9BRAD</name>
<dbReference type="OrthoDB" id="6890552at2"/>
<evidence type="ECO:0000313" key="1">
    <source>
        <dbReference type="EMBL" id="SHN86739.1"/>
    </source>
</evidence>